<feature type="region of interest" description="Disordered" evidence="4">
    <location>
        <begin position="86"/>
        <end position="117"/>
    </location>
</feature>
<feature type="compositionally biased region" description="Acidic residues" evidence="4">
    <location>
        <begin position="475"/>
        <end position="487"/>
    </location>
</feature>
<comment type="caution">
    <text evidence="5">The sequence shown here is derived from an EMBL/GenBank/DDBJ whole genome shotgun (WGS) entry which is preliminary data.</text>
</comment>
<dbReference type="GO" id="GO:0000993">
    <property type="term" value="F:RNA polymerase II complex binding"/>
    <property type="evidence" value="ECO:0007669"/>
    <property type="project" value="TreeGrafter"/>
</dbReference>
<comment type="subcellular location">
    <subcellularLocation>
        <location evidence="1">Nucleus</location>
    </subcellularLocation>
</comment>
<evidence type="ECO:0000313" key="5">
    <source>
        <dbReference type="EMBL" id="KAK7751808.1"/>
    </source>
</evidence>
<evidence type="ECO:0000256" key="2">
    <source>
        <dbReference type="ARBA" id="ARBA00007560"/>
    </source>
</evidence>
<dbReference type="InterPro" id="IPR007133">
    <property type="entry name" value="RNA_pol_II-assoc_Paf1"/>
</dbReference>
<comment type="similarity">
    <text evidence="2">Belongs to the PAF1 family.</text>
</comment>
<evidence type="ECO:0000256" key="1">
    <source>
        <dbReference type="ARBA" id="ARBA00004123"/>
    </source>
</evidence>
<keyword evidence="3" id="KW-0539">Nucleus</keyword>
<keyword evidence="6" id="KW-1185">Reference proteome</keyword>
<organism evidence="5 6">
    <name type="scientific">Diatrype stigma</name>
    <dbReference type="NCBI Taxonomy" id="117547"/>
    <lineage>
        <taxon>Eukaryota</taxon>
        <taxon>Fungi</taxon>
        <taxon>Dikarya</taxon>
        <taxon>Ascomycota</taxon>
        <taxon>Pezizomycotina</taxon>
        <taxon>Sordariomycetes</taxon>
        <taxon>Xylariomycetidae</taxon>
        <taxon>Xylariales</taxon>
        <taxon>Diatrypaceae</taxon>
        <taxon>Diatrype</taxon>
    </lineage>
</organism>
<feature type="region of interest" description="Disordered" evidence="4">
    <location>
        <begin position="140"/>
        <end position="175"/>
    </location>
</feature>
<feature type="compositionally biased region" description="Low complexity" evidence="4">
    <location>
        <begin position="444"/>
        <end position="453"/>
    </location>
</feature>
<gene>
    <name evidence="5" type="ORF">SLS62_006294</name>
</gene>
<dbReference type="AlphaFoldDB" id="A0AAN9V1G5"/>
<evidence type="ECO:0000256" key="3">
    <source>
        <dbReference type="ARBA" id="ARBA00023242"/>
    </source>
</evidence>
<dbReference type="GO" id="GO:0003682">
    <property type="term" value="F:chromatin binding"/>
    <property type="evidence" value="ECO:0007669"/>
    <property type="project" value="TreeGrafter"/>
</dbReference>
<dbReference type="GO" id="GO:0006368">
    <property type="term" value="P:transcription elongation by RNA polymerase II"/>
    <property type="evidence" value="ECO:0007669"/>
    <property type="project" value="InterPro"/>
</dbReference>
<evidence type="ECO:0000313" key="6">
    <source>
        <dbReference type="Proteomes" id="UP001320420"/>
    </source>
</evidence>
<dbReference type="PANTHER" id="PTHR23188">
    <property type="entry name" value="RNA POLYMERASE II-ASSOCIATED FACTOR 1 HOMOLOG"/>
    <property type="match status" value="1"/>
</dbReference>
<feature type="region of interest" description="Disordered" evidence="4">
    <location>
        <begin position="1"/>
        <end position="45"/>
    </location>
</feature>
<evidence type="ECO:0008006" key="7">
    <source>
        <dbReference type="Google" id="ProtNLM"/>
    </source>
</evidence>
<dbReference type="Pfam" id="PF03985">
    <property type="entry name" value="Paf1"/>
    <property type="match status" value="1"/>
</dbReference>
<protein>
    <recommendedName>
        <fullName evidence="7">RNA polymerase II-associated factor 1 homolog</fullName>
    </recommendedName>
</protein>
<dbReference type="GO" id="GO:0016593">
    <property type="term" value="C:Cdc73/Paf1 complex"/>
    <property type="evidence" value="ECO:0007669"/>
    <property type="project" value="InterPro"/>
</dbReference>
<feature type="compositionally biased region" description="Acidic residues" evidence="4">
    <location>
        <begin position="431"/>
        <end position="441"/>
    </location>
</feature>
<reference evidence="5 6" key="1">
    <citation type="submission" date="2024-02" db="EMBL/GenBank/DDBJ databases">
        <title>De novo assembly and annotation of 12 fungi associated with fruit tree decline syndrome in Ontario, Canada.</title>
        <authorList>
            <person name="Sulman M."/>
            <person name="Ellouze W."/>
            <person name="Ilyukhin E."/>
        </authorList>
    </citation>
    <scope>NUCLEOTIDE SEQUENCE [LARGE SCALE GENOMIC DNA]</scope>
    <source>
        <strain evidence="5 6">M11/M66-122</strain>
    </source>
</reference>
<dbReference type="EMBL" id="JAKJXP020000045">
    <property type="protein sequence ID" value="KAK7751808.1"/>
    <property type="molecule type" value="Genomic_DNA"/>
</dbReference>
<evidence type="ECO:0000256" key="4">
    <source>
        <dbReference type="SAM" id="MobiDB-lite"/>
    </source>
</evidence>
<sequence>MASSSRARPGEHRSIQQDFIARIRYSNALPPPPHPPKLLDIPNTGLASGQYTAPSFASRLAREQPLNIEADAELGMPLDLVGMPGVFDGDESSIQAPAQPPAPHPHDRALLRPLSTLGKPKVADPSVSFLRRTEYISSVTSKARPESGPLRNLNPSVRRPLKRPSPEPDKDSPAYIKRKIDQSFNAAAAQLKDKSRIKHPSKRNVKLVDAYPLLPDLEAFPDSGAYVVVKFTNNPVPSSRVYDKRLLNGLFRPIEKSEAEEEAFNIALQAYEHDPHNNPKPTTSMNYDFYLNDSVDAADKFRQRFDVHNPNHDDDSLYTHKNNDGPNFQFTRVRAYETAHEVELNHETKYDEEVVLAFNNDATVDQKAAYYYPVMQRSTIRPQRSKNIARTIGGAEIQDQVIHQLDVTVKDPDDSLKQVMDGFKEHPYEQPEGDDEEEGEGATDGRNQQQQNGDEGDDDGVASNSGSPARQRSPEDEDQDAEGDEED</sequence>
<dbReference type="PANTHER" id="PTHR23188:SF12">
    <property type="entry name" value="RNA POLYMERASE II-ASSOCIATED FACTOR 1 HOMOLOG"/>
    <property type="match status" value="1"/>
</dbReference>
<dbReference type="Proteomes" id="UP001320420">
    <property type="component" value="Unassembled WGS sequence"/>
</dbReference>
<feature type="region of interest" description="Disordered" evidence="4">
    <location>
        <begin position="422"/>
        <end position="487"/>
    </location>
</feature>
<proteinExistence type="inferred from homology"/>
<name>A0AAN9V1G5_9PEZI</name>
<accession>A0AAN9V1G5</accession>